<dbReference type="SUPFAM" id="SSF140741">
    <property type="entry name" value="RUN domain-like"/>
    <property type="match status" value="1"/>
</dbReference>
<dbReference type="GeneID" id="20084146"/>
<dbReference type="VEuPathDB" id="FungiDB:H310_07096"/>
<keyword evidence="3 5" id="KW-0863">Zinc-finger</keyword>
<protein>
    <recommendedName>
        <fullName evidence="10">RUN domain-containing protein</fullName>
    </recommendedName>
</protein>
<dbReference type="PROSITE" id="PS50178">
    <property type="entry name" value="ZF_FYVE"/>
    <property type="match status" value="1"/>
</dbReference>
<evidence type="ECO:0000256" key="5">
    <source>
        <dbReference type="PROSITE-ProRule" id="PRU00091"/>
    </source>
</evidence>
<dbReference type="PROSITE" id="PS50826">
    <property type="entry name" value="RUN"/>
    <property type="match status" value="1"/>
</dbReference>
<dbReference type="Pfam" id="PF08628">
    <property type="entry name" value="Nexin_C"/>
    <property type="match status" value="1"/>
</dbReference>
<proteinExistence type="inferred from homology"/>
<feature type="region of interest" description="Disordered" evidence="6">
    <location>
        <begin position="770"/>
        <end position="797"/>
    </location>
</feature>
<feature type="domain" description="FYVE-type" evidence="7">
    <location>
        <begin position="802"/>
        <end position="859"/>
    </location>
</feature>
<dbReference type="STRING" id="157072.A0A024U2M0"/>
<evidence type="ECO:0000313" key="9">
    <source>
        <dbReference type="EMBL" id="ETW00479.1"/>
    </source>
</evidence>
<dbReference type="Gene3D" id="1.20.58.900">
    <property type="match status" value="1"/>
</dbReference>
<feature type="region of interest" description="Disordered" evidence="6">
    <location>
        <begin position="684"/>
        <end position="724"/>
    </location>
</feature>
<sequence length="1184" mass="131047">MVHSKSAVFIAVCAVAWYVLPSVVSGAASVAVALLTFLALAAGQSVMEMSQIAHSSLLSPAAAAFYYGRHGSNPSSSFAAKLLHVGFRPDAIRRVPPSAYLHASYGLDKSVADELGTLVNIVVADFVTFWYKSFTSDDLFGSSVKLVLCDILGGLCIRIQRTFDLHGTLSTATEGLQVVQLHLAWFRELYAELCEKHPHAFGDDSDASLARRRRLVLDAVAAHEPPKLHHGAIDTPDYLKQLSTQLLAVLRPDFDDRCNIQRSFVSFSYMAWHFTSEILARCVLGPLVAYCNPEHLNPLVTSLLAPFHVRELELDTKAKRPLNSYTASRATCCTYDDDQLVSQLVSLMEELDSPESGPQLLPLAPAVEVSGTSGIVATDKPPLPLKPKHRKTRSILDVSATMKARFSKRRTSRATSDRSTSSMSALDVTELSKCSDIGSEIAPSHLQPSIGRDIVQQVDHAIRLYLALDPKLLLSSGRTRELHGLVSSLEEVLLFGYNGADPASPTTAASPTLPTVDESYWTYLRQRRAQTSFWNDRVKLVQSLPAPRASDGHFSPRGVQWLLLALEEGELWEYFTAMAVDASVTNVFYEPYAVLRDKELRSDLLASLFRLNGFRITLHLQTLGHDRLTLSNNLQTIENHPFGVTCVVEEAWESERYLPLQGWTKSSDKRKRDDERLPTSEWVWDGPWTLEGHPEADTDGGDSDDNASPLGRDPPARDNNRGWLYSKTSKNVGFHAKESRLDCVRRRKWLRHRKTLPFVIVPVSHLLHDGSVDQSASSNQDKEKPTTSSRRLADVSPVQSTAQGTACCRLCRRSVEGASTCLTCPRCSEMACFSCSNQCVMDESAKQVRVCATCYETHAAQLRLRLTARATRVPEAATVLFDIHVTSGDGLAWTGRKTKAEIDALVALVTCHQPDAGTATSTVRSLQARMVRGNRPCARHPLTLSSTRQHPHESDESAVNRVLDYILKDGTLCQSPDVQQFLLDLASGSPAAGTKADLLSKLRHQSARQGQVLLQKLEIHAFKVMDEMFELDDMSRMRRRLLSVTRTFIRVSFNATCHRIVEAQFGEWTHPKRIASALCDLRAAAIPTDGVYVRHSAPATPTTILNQARQCRSALLRSCPPAFVSLLGERSTRHGCLKLFEFLQHEVIVKNLVFSLIDVVLHRVFPDLAVLKAKKRSGASARQT</sequence>
<dbReference type="AlphaFoldDB" id="A0A024U2M0"/>
<evidence type="ECO:0008006" key="10">
    <source>
        <dbReference type="Google" id="ProtNLM"/>
    </source>
</evidence>
<evidence type="ECO:0000256" key="3">
    <source>
        <dbReference type="ARBA" id="ARBA00022771"/>
    </source>
</evidence>
<comment type="similarity">
    <text evidence="1">Belongs to the sorting nexin family.</text>
</comment>
<name>A0A024U2M0_9STRA</name>
<dbReference type="EMBL" id="KI913964">
    <property type="protein sequence ID" value="ETW00479.1"/>
    <property type="molecule type" value="Genomic_DNA"/>
</dbReference>
<dbReference type="GO" id="GO:0016020">
    <property type="term" value="C:membrane"/>
    <property type="evidence" value="ECO:0007669"/>
    <property type="project" value="InterPro"/>
</dbReference>
<gene>
    <name evidence="9" type="ORF">H310_07096</name>
</gene>
<dbReference type="Pfam" id="PF02194">
    <property type="entry name" value="PXA"/>
    <property type="match status" value="1"/>
</dbReference>
<dbReference type="InterPro" id="IPR013937">
    <property type="entry name" value="Sorting_nexin_C"/>
</dbReference>
<dbReference type="InterPro" id="IPR017455">
    <property type="entry name" value="Znf_FYVE-rel"/>
</dbReference>
<dbReference type="GO" id="GO:0035091">
    <property type="term" value="F:phosphatidylinositol binding"/>
    <property type="evidence" value="ECO:0007669"/>
    <property type="project" value="TreeGrafter"/>
</dbReference>
<dbReference type="RefSeq" id="XP_008870614.1">
    <property type="nucleotide sequence ID" value="XM_008872392.1"/>
</dbReference>
<dbReference type="SMART" id="SM00694">
    <property type="entry name" value="DysFC"/>
    <property type="match status" value="1"/>
</dbReference>
<dbReference type="eggNOG" id="KOG2101">
    <property type="taxonomic scope" value="Eukaryota"/>
</dbReference>
<dbReference type="OrthoDB" id="5582218at2759"/>
<dbReference type="PANTHER" id="PTHR22775">
    <property type="entry name" value="SORTING NEXIN"/>
    <property type="match status" value="1"/>
</dbReference>
<evidence type="ECO:0000256" key="2">
    <source>
        <dbReference type="ARBA" id="ARBA00022723"/>
    </source>
</evidence>
<dbReference type="InterPro" id="IPR006614">
    <property type="entry name" value="Peroxin/Ferlin"/>
</dbReference>
<accession>A0A024U2M0</accession>
<keyword evidence="2" id="KW-0479">Metal-binding</keyword>
<dbReference type="SMART" id="SM00593">
    <property type="entry name" value="RUN"/>
    <property type="match status" value="1"/>
</dbReference>
<dbReference type="InterPro" id="IPR004012">
    <property type="entry name" value="Run_dom"/>
</dbReference>
<dbReference type="InterPro" id="IPR003114">
    <property type="entry name" value="Phox_assoc"/>
</dbReference>
<dbReference type="SMART" id="SM00313">
    <property type="entry name" value="PXA"/>
    <property type="match status" value="1"/>
</dbReference>
<organism evidence="9">
    <name type="scientific">Aphanomyces invadans</name>
    <dbReference type="NCBI Taxonomy" id="157072"/>
    <lineage>
        <taxon>Eukaryota</taxon>
        <taxon>Sar</taxon>
        <taxon>Stramenopiles</taxon>
        <taxon>Oomycota</taxon>
        <taxon>Saprolegniomycetes</taxon>
        <taxon>Saprolegniales</taxon>
        <taxon>Verrucalvaceae</taxon>
        <taxon>Aphanomyces</taxon>
    </lineage>
</organism>
<dbReference type="Pfam" id="PF02759">
    <property type="entry name" value="RUN"/>
    <property type="match status" value="1"/>
</dbReference>
<dbReference type="PANTHER" id="PTHR22775:SF3">
    <property type="entry name" value="SORTING NEXIN-13"/>
    <property type="match status" value="1"/>
</dbReference>
<evidence type="ECO:0000259" key="7">
    <source>
        <dbReference type="PROSITE" id="PS50178"/>
    </source>
</evidence>
<reference evidence="9" key="1">
    <citation type="submission" date="2013-12" db="EMBL/GenBank/DDBJ databases">
        <title>The Genome Sequence of Aphanomyces invadans NJM9701.</title>
        <authorList>
            <consortium name="The Broad Institute Genomics Platform"/>
            <person name="Russ C."/>
            <person name="Tyler B."/>
            <person name="van West P."/>
            <person name="Dieguez-Uribeondo J."/>
            <person name="Young S.K."/>
            <person name="Zeng Q."/>
            <person name="Gargeya S."/>
            <person name="Fitzgerald M."/>
            <person name="Abouelleil A."/>
            <person name="Alvarado L."/>
            <person name="Chapman S.B."/>
            <person name="Gainer-Dewar J."/>
            <person name="Goldberg J."/>
            <person name="Griggs A."/>
            <person name="Gujja S."/>
            <person name="Hansen M."/>
            <person name="Howarth C."/>
            <person name="Imamovic A."/>
            <person name="Ireland A."/>
            <person name="Larimer J."/>
            <person name="McCowan C."/>
            <person name="Murphy C."/>
            <person name="Pearson M."/>
            <person name="Poon T.W."/>
            <person name="Priest M."/>
            <person name="Roberts A."/>
            <person name="Saif S."/>
            <person name="Shea T."/>
            <person name="Sykes S."/>
            <person name="Wortman J."/>
            <person name="Nusbaum C."/>
            <person name="Birren B."/>
        </authorList>
    </citation>
    <scope>NUCLEOTIDE SEQUENCE [LARGE SCALE GENOMIC DNA]</scope>
    <source>
        <strain evidence="9">NJM9701</strain>
    </source>
</reference>
<dbReference type="InterPro" id="IPR037213">
    <property type="entry name" value="Run_dom_sf"/>
</dbReference>
<evidence type="ECO:0000259" key="8">
    <source>
        <dbReference type="PROSITE" id="PS50826"/>
    </source>
</evidence>
<dbReference type="GO" id="GO:0008270">
    <property type="term" value="F:zinc ion binding"/>
    <property type="evidence" value="ECO:0007669"/>
    <property type="project" value="UniProtKB-KW"/>
</dbReference>
<feature type="domain" description="RUN" evidence="8">
    <location>
        <begin position="476"/>
        <end position="623"/>
    </location>
</feature>
<evidence type="ECO:0000256" key="1">
    <source>
        <dbReference type="ARBA" id="ARBA00010883"/>
    </source>
</evidence>
<keyword evidence="4" id="KW-0862">Zinc</keyword>
<evidence type="ECO:0000256" key="4">
    <source>
        <dbReference type="ARBA" id="ARBA00022833"/>
    </source>
</evidence>
<evidence type="ECO:0000256" key="6">
    <source>
        <dbReference type="SAM" id="MobiDB-lite"/>
    </source>
</evidence>